<dbReference type="GO" id="GO:0008239">
    <property type="term" value="F:dipeptidyl-peptidase activity"/>
    <property type="evidence" value="ECO:0007669"/>
    <property type="project" value="UniProtKB-UniRule"/>
</dbReference>
<accession>A0A062XPN3</accession>
<evidence type="ECO:0000313" key="7">
    <source>
        <dbReference type="EMBL" id="KDA54552.1"/>
    </source>
</evidence>
<evidence type="ECO:0000256" key="4">
    <source>
        <dbReference type="ARBA" id="ARBA00022729"/>
    </source>
</evidence>
<comment type="caution">
    <text evidence="7">The sequence shown here is derived from an EMBL/GenBank/DDBJ whole genome shotgun (WGS) entry which is preliminary data.</text>
</comment>
<dbReference type="GO" id="GO:0070009">
    <property type="term" value="F:serine-type aminopeptidase activity"/>
    <property type="evidence" value="ECO:0007669"/>
    <property type="project" value="UniProtKB-UniRule"/>
</dbReference>
<dbReference type="Pfam" id="PF10459">
    <property type="entry name" value="Peptidase_S46"/>
    <property type="match status" value="1"/>
</dbReference>
<comment type="similarity">
    <text evidence="1 6">Belongs to the peptidase S46 family.</text>
</comment>
<dbReference type="AlphaFoldDB" id="A0A062XPN3"/>
<organism evidence="7 8">
    <name type="scientific">Thermoanaerobaculum aquaticum</name>
    <dbReference type="NCBI Taxonomy" id="1312852"/>
    <lineage>
        <taxon>Bacteria</taxon>
        <taxon>Pseudomonadati</taxon>
        <taxon>Acidobacteriota</taxon>
        <taxon>Thermoanaerobaculia</taxon>
        <taxon>Thermoanaerobaculales</taxon>
        <taxon>Thermoanaerobaculaceae</taxon>
        <taxon>Thermoanaerobaculum</taxon>
    </lineage>
</organism>
<proteinExistence type="inferred from homology"/>
<evidence type="ECO:0000256" key="3">
    <source>
        <dbReference type="ARBA" id="ARBA00022670"/>
    </source>
</evidence>
<sequence length="685" mass="76544">MKRFFAALMACGLASLAAAEEGMWTFDNPPVKQLQQKYNFTPTQEWLDHLRLSSVRFNDGGSGSFVSATGLVLTNHHVALGQLQKVSSPQKDYVADGFLARTPEEELKCPDLELNVLVSMENVTDRVLAAVKPGMSEKQANDARKAAIAAIEKESMEKTGLRSDVVTLYHGGEYWLYRYKKYTDVRLVFAPEQQIAFYGGDPDNFTYPRYDLDMALFRVYEDGKPVKPQHYLKWNPEGAKDGELVFVSGHPGSTNRLYTLAQLETLRDLSYPMRLEGIERRLGVARAYAARGKEQARQAAGLIFGLENSKKALSGEYKGLKDPQLMQIKAREEKELRDKVAANPEWQKAYGDAWQAIEKAQASFRERAKEYSYRRLSGYRLPGVALSIVQLVAEVKKPDGERLDGFHESQLPSLKFRLFSPAPIYPEFEEVLLADGLREALEKLGPEDPFVKAALAGKTPEQVAHEAIAGTKLADPDFRKQLVEGGEEAVAESQDPLIALARRVDPILRQERKWYEDTIESVVRTAGEKIGKARFAIYGKDTYPDATFTLRLTYGTVTGYPYNGTIAPSKTTFYGLYDRAASFDYKPPFHLPQRWLDRKDALNLATPLNFVSTCDIIGGNSGSPVVNRQGEIVGLIFDGNIESLVGRFVFDITANRAVAVHTAGMTEALKKVYDAEFLVKELLGQ</sequence>
<keyword evidence="8" id="KW-1185">Reference proteome</keyword>
<keyword evidence="3 6" id="KW-0645">Protease</keyword>
<keyword evidence="6" id="KW-0720">Serine protease</keyword>
<gene>
    <name evidence="7" type="ORF">EG19_10320</name>
</gene>
<dbReference type="EC" id="3.4.14.-" evidence="6"/>
<dbReference type="OrthoDB" id="9805367at2"/>
<keyword evidence="4 6" id="KW-0732">Signal</keyword>
<evidence type="ECO:0000256" key="6">
    <source>
        <dbReference type="RuleBase" id="RU366067"/>
    </source>
</evidence>
<dbReference type="Gene3D" id="2.40.10.10">
    <property type="entry name" value="Trypsin-like serine proteases"/>
    <property type="match status" value="1"/>
</dbReference>
<dbReference type="SUPFAM" id="SSF50494">
    <property type="entry name" value="Trypsin-like serine proteases"/>
    <property type="match status" value="1"/>
</dbReference>
<dbReference type="InterPro" id="IPR009003">
    <property type="entry name" value="Peptidase_S1_PA"/>
</dbReference>
<dbReference type="Proteomes" id="UP000027284">
    <property type="component" value="Unassembled WGS sequence"/>
</dbReference>
<dbReference type="STRING" id="1312852.EG19_10320"/>
<dbReference type="PANTHER" id="PTHR38469">
    <property type="entry name" value="PERIPLASMIC PEPTIDASE SUBFAMILY S1B"/>
    <property type="match status" value="1"/>
</dbReference>
<name>A0A062XPN3_9BACT</name>
<evidence type="ECO:0000256" key="2">
    <source>
        <dbReference type="ARBA" id="ARBA00022438"/>
    </source>
</evidence>
<protein>
    <recommendedName>
        <fullName evidence="6">Dipeptidyl-peptidase</fullName>
        <ecNumber evidence="6">3.4.14.-</ecNumber>
    </recommendedName>
</protein>
<dbReference type="RefSeq" id="WP_038047094.1">
    <property type="nucleotide sequence ID" value="NZ_JMFG01000006.1"/>
</dbReference>
<dbReference type="GO" id="GO:0006508">
    <property type="term" value="P:proteolysis"/>
    <property type="evidence" value="ECO:0007669"/>
    <property type="project" value="UniProtKB-KW"/>
</dbReference>
<reference evidence="7 8" key="1">
    <citation type="submission" date="2014-04" db="EMBL/GenBank/DDBJ databases">
        <title>The Genome Sequence of Thermoanaerobaculum aquaticum MP-01, The First Cultivated Group 23 Acidobacterium.</title>
        <authorList>
            <person name="Stamps B.W."/>
            <person name="Losey N.A."/>
            <person name="Lawson P.A."/>
            <person name="Stevenson B.S."/>
        </authorList>
    </citation>
    <scope>NUCLEOTIDE SEQUENCE [LARGE SCALE GENOMIC DNA]</scope>
    <source>
        <strain evidence="7 8">MP-01</strain>
    </source>
</reference>
<dbReference type="GO" id="GO:0043171">
    <property type="term" value="P:peptide catabolic process"/>
    <property type="evidence" value="ECO:0007669"/>
    <property type="project" value="UniProtKB-UniRule"/>
</dbReference>
<dbReference type="InterPro" id="IPR043504">
    <property type="entry name" value="Peptidase_S1_PA_chymotrypsin"/>
</dbReference>
<evidence type="ECO:0000256" key="5">
    <source>
        <dbReference type="ARBA" id="ARBA00022801"/>
    </source>
</evidence>
<keyword evidence="5 6" id="KW-0378">Hydrolase</keyword>
<evidence type="ECO:0000313" key="8">
    <source>
        <dbReference type="Proteomes" id="UP000027284"/>
    </source>
</evidence>
<feature type="chain" id="PRO_5023159874" description="Dipeptidyl-peptidase" evidence="6">
    <location>
        <begin position="20"/>
        <end position="685"/>
    </location>
</feature>
<keyword evidence="2 6" id="KW-0031">Aminopeptidase</keyword>
<dbReference type="EMBL" id="JMFG01000006">
    <property type="protein sequence ID" value="KDA54552.1"/>
    <property type="molecule type" value="Genomic_DNA"/>
</dbReference>
<evidence type="ECO:0000256" key="1">
    <source>
        <dbReference type="ARBA" id="ARBA00010491"/>
    </source>
</evidence>
<dbReference type="PANTHER" id="PTHR38469:SF1">
    <property type="entry name" value="PERIPLASMIC PEPTIDASE SUBFAMILY S1B"/>
    <property type="match status" value="1"/>
</dbReference>
<dbReference type="InterPro" id="IPR019500">
    <property type="entry name" value="Pep_S46"/>
</dbReference>
<comment type="function">
    <text evidence="6">Catalyzes the removal of dipeptides from the N-terminus of oligopeptides.</text>
</comment>
<feature type="signal peptide" evidence="6">
    <location>
        <begin position="1"/>
        <end position="19"/>
    </location>
</feature>